<proteinExistence type="predicted"/>
<keyword evidence="2" id="KW-1185">Reference proteome</keyword>
<evidence type="ECO:0000313" key="1">
    <source>
        <dbReference type="EMBL" id="KAL1245040.1"/>
    </source>
</evidence>
<organism evidence="1 2">
    <name type="scientific">Trichinella spiralis</name>
    <name type="common">Trichina worm</name>
    <dbReference type="NCBI Taxonomy" id="6334"/>
    <lineage>
        <taxon>Eukaryota</taxon>
        <taxon>Metazoa</taxon>
        <taxon>Ecdysozoa</taxon>
        <taxon>Nematoda</taxon>
        <taxon>Enoplea</taxon>
        <taxon>Dorylaimia</taxon>
        <taxon>Trichinellida</taxon>
        <taxon>Trichinellidae</taxon>
        <taxon>Trichinella</taxon>
    </lineage>
</organism>
<protein>
    <submittedName>
        <fullName evidence="1">NF-kappa-B inhibitor epsilon</fullName>
    </submittedName>
</protein>
<reference evidence="1 2" key="1">
    <citation type="submission" date="2024-07" db="EMBL/GenBank/DDBJ databases">
        <title>Enhanced genomic and transcriptomic resources for Trichinella pseudospiralis and T. spiralis underpin the discovery of pronounced molecular differences between stages and species.</title>
        <authorList>
            <person name="Pasi K.K."/>
            <person name="La Rosa G."/>
            <person name="Gomez-Morales M.A."/>
            <person name="Tosini F."/>
            <person name="Sumanam S."/>
            <person name="Young N.D."/>
            <person name="Chang B.C."/>
            <person name="Robin G.B."/>
        </authorList>
    </citation>
    <scope>NUCLEOTIDE SEQUENCE [LARGE SCALE GENOMIC DNA]</scope>
    <source>
        <strain evidence="1">ISS534</strain>
    </source>
</reference>
<dbReference type="Proteomes" id="UP001558632">
    <property type="component" value="Unassembled WGS sequence"/>
</dbReference>
<accession>A0ABR3KYA3</accession>
<sequence>MDAVEITNRRLLRCCLEMRDHHNNGRQHTDDSQLVGWQSTHCMACTFGMLVASAVTVVKTGKKTAMGWYLFMKISINFRSQSWPDNSCASQPTI</sequence>
<dbReference type="EMBL" id="JBEUSY010000120">
    <property type="protein sequence ID" value="KAL1245040.1"/>
    <property type="molecule type" value="Genomic_DNA"/>
</dbReference>
<gene>
    <name evidence="1" type="ORF">TSPI_07854</name>
</gene>
<name>A0ABR3KYA3_TRISP</name>
<comment type="caution">
    <text evidence="1">The sequence shown here is derived from an EMBL/GenBank/DDBJ whole genome shotgun (WGS) entry which is preliminary data.</text>
</comment>
<evidence type="ECO:0000313" key="2">
    <source>
        <dbReference type="Proteomes" id="UP001558632"/>
    </source>
</evidence>